<organism evidence="1 2">
    <name type="scientific">Fomitopsis schrenkii</name>
    <name type="common">Brown rot fungus</name>
    <dbReference type="NCBI Taxonomy" id="2126942"/>
    <lineage>
        <taxon>Eukaryota</taxon>
        <taxon>Fungi</taxon>
        <taxon>Dikarya</taxon>
        <taxon>Basidiomycota</taxon>
        <taxon>Agaricomycotina</taxon>
        <taxon>Agaricomycetes</taxon>
        <taxon>Polyporales</taxon>
        <taxon>Fomitopsis</taxon>
    </lineage>
</organism>
<dbReference type="SUPFAM" id="SSF51430">
    <property type="entry name" value="NAD(P)-linked oxidoreductase"/>
    <property type="match status" value="1"/>
</dbReference>
<proteinExistence type="predicted"/>
<dbReference type="GO" id="GO:0070485">
    <property type="term" value="P:dehydro-D-arabinono-1,4-lactone biosynthetic process"/>
    <property type="evidence" value="ECO:0007669"/>
    <property type="project" value="TreeGrafter"/>
</dbReference>
<dbReference type="PANTHER" id="PTHR42686:SF1">
    <property type="entry name" value="GH17980P-RELATED"/>
    <property type="match status" value="1"/>
</dbReference>
<dbReference type="InterPro" id="IPR036812">
    <property type="entry name" value="NAD(P)_OxRdtase_dom_sf"/>
</dbReference>
<keyword evidence="2" id="KW-1185">Reference proteome</keyword>
<evidence type="ECO:0000313" key="2">
    <source>
        <dbReference type="Proteomes" id="UP000015241"/>
    </source>
</evidence>
<protein>
    <submittedName>
        <fullName evidence="1">Uncharacterized protein</fullName>
    </submittedName>
</protein>
<dbReference type="EMBL" id="KE504358">
    <property type="protein sequence ID" value="EPS92761.1"/>
    <property type="molecule type" value="Genomic_DNA"/>
</dbReference>
<dbReference type="Gene3D" id="3.20.20.100">
    <property type="entry name" value="NADP-dependent oxidoreductase domain"/>
    <property type="match status" value="1"/>
</dbReference>
<dbReference type="GO" id="GO:0005829">
    <property type="term" value="C:cytosol"/>
    <property type="evidence" value="ECO:0007669"/>
    <property type="project" value="TreeGrafter"/>
</dbReference>
<dbReference type="InParanoid" id="S8DGW2"/>
<dbReference type="OrthoDB" id="5286008at2759"/>
<gene>
    <name evidence="1" type="ORF">FOMPIDRAFT_1056574</name>
</gene>
<dbReference type="PANTHER" id="PTHR42686">
    <property type="entry name" value="GH17980P-RELATED"/>
    <property type="match status" value="1"/>
</dbReference>
<accession>S8DGW2</accession>
<evidence type="ECO:0000313" key="1">
    <source>
        <dbReference type="EMBL" id="EPS92761.1"/>
    </source>
</evidence>
<dbReference type="STRING" id="743788.S8DGW2"/>
<sequence length="135" mass="14557">MACLAHKAHVLDGLAELQKKKDEGLIKAIGISGYPLPTLLRLALLTLHTALHTQLDGLLSYSHVNFQNSAFTVYAPRLRERGPVGQLLTASPLNMGLLTPTPPQWHPVPPESKGLVAQAWDGGGNMLSVCRTSFV</sequence>
<dbReference type="InterPro" id="IPR020471">
    <property type="entry name" value="AKR"/>
</dbReference>
<dbReference type="AlphaFoldDB" id="S8DGW2"/>
<dbReference type="Proteomes" id="UP000015241">
    <property type="component" value="Unassembled WGS sequence"/>
</dbReference>
<dbReference type="GO" id="GO:0045290">
    <property type="term" value="F:D-arabinose 1-dehydrogenase [NAD(P)+] activity"/>
    <property type="evidence" value="ECO:0007669"/>
    <property type="project" value="TreeGrafter"/>
</dbReference>
<dbReference type="HOGENOM" id="CLU_1885808_0_0_1"/>
<dbReference type="eggNOG" id="KOG1576">
    <property type="taxonomic scope" value="Eukaryota"/>
</dbReference>
<name>S8DGW2_FOMSC</name>
<reference evidence="1 2" key="1">
    <citation type="journal article" date="2012" name="Science">
        <title>The Paleozoic origin of enzymatic lignin decomposition reconstructed from 31 fungal genomes.</title>
        <authorList>
            <person name="Floudas D."/>
            <person name="Binder M."/>
            <person name="Riley R."/>
            <person name="Barry K."/>
            <person name="Blanchette R.A."/>
            <person name="Henrissat B."/>
            <person name="Martinez A.T."/>
            <person name="Otillar R."/>
            <person name="Spatafora J.W."/>
            <person name="Yadav J.S."/>
            <person name="Aerts A."/>
            <person name="Benoit I."/>
            <person name="Boyd A."/>
            <person name="Carlson A."/>
            <person name="Copeland A."/>
            <person name="Coutinho P.M."/>
            <person name="de Vries R.P."/>
            <person name="Ferreira P."/>
            <person name="Findley K."/>
            <person name="Foster B."/>
            <person name="Gaskell J."/>
            <person name="Glotzer D."/>
            <person name="Gorecki P."/>
            <person name="Heitman J."/>
            <person name="Hesse C."/>
            <person name="Hori C."/>
            <person name="Igarashi K."/>
            <person name="Jurgens J.A."/>
            <person name="Kallen N."/>
            <person name="Kersten P."/>
            <person name="Kohler A."/>
            <person name="Kuees U."/>
            <person name="Kumar T.K.A."/>
            <person name="Kuo A."/>
            <person name="LaButti K."/>
            <person name="Larrondo L.F."/>
            <person name="Lindquist E."/>
            <person name="Ling A."/>
            <person name="Lombard V."/>
            <person name="Lucas S."/>
            <person name="Lundell T."/>
            <person name="Martin R."/>
            <person name="McLaughlin D.J."/>
            <person name="Morgenstern I."/>
            <person name="Morin E."/>
            <person name="Murat C."/>
            <person name="Nagy L.G."/>
            <person name="Nolan M."/>
            <person name="Ohm R.A."/>
            <person name="Patyshakuliyeva A."/>
            <person name="Rokas A."/>
            <person name="Ruiz-Duenas F.J."/>
            <person name="Sabat G."/>
            <person name="Salamov A."/>
            <person name="Samejima M."/>
            <person name="Schmutz J."/>
            <person name="Slot J.C."/>
            <person name="St John F."/>
            <person name="Stenlid J."/>
            <person name="Sun H."/>
            <person name="Sun S."/>
            <person name="Syed K."/>
            <person name="Tsang A."/>
            <person name="Wiebenga A."/>
            <person name="Young D."/>
            <person name="Pisabarro A."/>
            <person name="Eastwood D.C."/>
            <person name="Martin F."/>
            <person name="Cullen D."/>
            <person name="Grigoriev I.V."/>
            <person name="Hibbett D.S."/>
        </authorList>
    </citation>
    <scope>NUCLEOTIDE SEQUENCE</scope>
    <source>
        <strain evidence="2">FP-58527</strain>
    </source>
</reference>